<protein>
    <submittedName>
        <fullName evidence="1">Uncharacterized protein</fullName>
    </submittedName>
</protein>
<gene>
    <name evidence="1" type="ORF">AB5J53_03265</name>
</gene>
<reference evidence="1" key="1">
    <citation type="submission" date="2024-07" db="EMBL/GenBank/DDBJ databases">
        <authorList>
            <person name="Yu S.T."/>
        </authorList>
    </citation>
    <scope>NUCLEOTIDE SEQUENCE</scope>
    <source>
        <strain evidence="1">R41</strain>
    </source>
</reference>
<name>A0AB39R744_9ACTN</name>
<accession>A0AB39R744</accession>
<dbReference type="EMBL" id="CP163443">
    <property type="protein sequence ID" value="XDQ50799.1"/>
    <property type="molecule type" value="Genomic_DNA"/>
</dbReference>
<proteinExistence type="predicted"/>
<dbReference type="RefSeq" id="WP_369244149.1">
    <property type="nucleotide sequence ID" value="NZ_CP163443.1"/>
</dbReference>
<evidence type="ECO:0000313" key="1">
    <source>
        <dbReference type="EMBL" id="XDQ50799.1"/>
    </source>
</evidence>
<organism evidence="1">
    <name type="scientific">Streptomyces sp. R41</name>
    <dbReference type="NCBI Taxonomy" id="3238632"/>
    <lineage>
        <taxon>Bacteria</taxon>
        <taxon>Bacillati</taxon>
        <taxon>Actinomycetota</taxon>
        <taxon>Actinomycetes</taxon>
        <taxon>Kitasatosporales</taxon>
        <taxon>Streptomycetaceae</taxon>
        <taxon>Streptomyces</taxon>
    </lineage>
</organism>
<dbReference type="AlphaFoldDB" id="A0AB39R744"/>
<sequence>MGGLGGDPRQDLDEVFPLRTAGPTRVVSLPRPLASVNESFQDVPHGPVDARIVFEFPDGR</sequence>